<reference evidence="10 11" key="1">
    <citation type="submission" date="2024-01" db="EMBL/GenBank/DDBJ databases">
        <title>Uliginosibacterium soil sp. nov.</title>
        <authorList>
            <person name="Lv Y."/>
        </authorList>
    </citation>
    <scope>NUCLEOTIDE SEQUENCE [LARGE SCALE GENOMIC DNA]</scope>
    <source>
        <strain evidence="10 11">H3</strain>
    </source>
</reference>
<dbReference type="Proteomes" id="UP001331561">
    <property type="component" value="Unassembled WGS sequence"/>
</dbReference>
<dbReference type="Gene3D" id="3.10.310.10">
    <property type="entry name" value="Diaminopimelate Epimerase, Chain A, domain 1"/>
    <property type="match status" value="2"/>
</dbReference>
<evidence type="ECO:0000256" key="1">
    <source>
        <dbReference type="ARBA" id="ARBA00005196"/>
    </source>
</evidence>
<feature type="site" description="Could be important to modulate the pK values of the two catalytic cysteine residues" evidence="8">
    <location>
        <position position="161"/>
    </location>
</feature>
<keyword evidence="5 8" id="KW-0457">Lysine biosynthesis</keyword>
<dbReference type="EMBL" id="JAYXHS010000001">
    <property type="protein sequence ID" value="MEC5384503.1"/>
    <property type="molecule type" value="Genomic_DNA"/>
</dbReference>
<accession>A0ABU6JYD9</accession>
<evidence type="ECO:0000313" key="11">
    <source>
        <dbReference type="Proteomes" id="UP001331561"/>
    </source>
</evidence>
<proteinExistence type="inferred from homology"/>
<evidence type="ECO:0000256" key="2">
    <source>
        <dbReference type="ARBA" id="ARBA00010219"/>
    </source>
</evidence>
<dbReference type="PANTHER" id="PTHR31689">
    <property type="entry name" value="DIAMINOPIMELATE EPIMERASE, CHLOROPLASTIC"/>
    <property type="match status" value="1"/>
</dbReference>
<feature type="binding site" evidence="8">
    <location>
        <position position="159"/>
    </location>
    <ligand>
        <name>substrate</name>
    </ligand>
</feature>
<evidence type="ECO:0000256" key="3">
    <source>
        <dbReference type="ARBA" id="ARBA00013080"/>
    </source>
</evidence>
<feature type="active site" description="Proton acceptor" evidence="8">
    <location>
        <position position="219"/>
    </location>
</feature>
<dbReference type="HAMAP" id="MF_00197">
    <property type="entry name" value="DAP_epimerase"/>
    <property type="match status" value="1"/>
</dbReference>
<dbReference type="NCBIfam" id="TIGR00652">
    <property type="entry name" value="DapF"/>
    <property type="match status" value="1"/>
</dbReference>
<feature type="active site" evidence="9">
    <location>
        <position position="75"/>
    </location>
</feature>
<comment type="pathway">
    <text evidence="1 8">Amino-acid biosynthesis; L-lysine biosynthesis via DAP pathway; DL-2,6-diaminopimelate from LL-2,6-diaminopimelate: step 1/1.</text>
</comment>
<sequence length="278" mass="29945">MKIKFTKMHGLGNDFVVIDAVRQPVQLTTQQAAFLADRHFGVGADQILIVERATQEGVDFRYRIFNADGSEVEQCGNGARCFVRFALDQHLTDKQEIRVETKSGIIAPRIEANGEVTVNMGVPVFEPARIPFISDSNALIQPLDVAGEEVAITAVSMGNPHAVQLVANVDTAPVETQGPLIERHPRFPARVNAGFMQVVDAHNIRLRVFERGSGETLACGTGACAAVVAGISRGLLSSPVRVQTRGGDLTIAWNGIDTPVMMTGPAVSVFESEITLQD</sequence>
<comment type="similarity">
    <text evidence="2 8">Belongs to the diaminopimelate epimerase family.</text>
</comment>
<comment type="subunit">
    <text evidence="8">Homodimer.</text>
</comment>
<dbReference type="Pfam" id="PF01678">
    <property type="entry name" value="DAP_epimerase"/>
    <property type="match status" value="2"/>
</dbReference>
<feature type="binding site" evidence="8">
    <location>
        <position position="66"/>
    </location>
    <ligand>
        <name>substrate</name>
    </ligand>
</feature>
<keyword evidence="6 8" id="KW-0413">Isomerase</keyword>
<feature type="binding site" evidence="8">
    <location>
        <position position="13"/>
    </location>
    <ligand>
        <name>substrate</name>
    </ligand>
</feature>
<feature type="binding site" evidence="8">
    <location>
        <position position="192"/>
    </location>
    <ligand>
        <name>substrate</name>
    </ligand>
</feature>
<dbReference type="EC" id="5.1.1.7" evidence="3 8"/>
<name>A0ABU6JYD9_9RHOO</name>
<protein>
    <recommendedName>
        <fullName evidence="3 8">Diaminopimelate epimerase</fullName>
        <shortName evidence="8">DAP epimerase</shortName>
        <ecNumber evidence="3 8">5.1.1.7</ecNumber>
    </recommendedName>
    <alternativeName>
        <fullName evidence="8">PLP-independent amino acid racemase</fullName>
    </alternativeName>
</protein>
<comment type="catalytic activity">
    <reaction evidence="7 8">
        <text>(2S,6S)-2,6-diaminopimelate = meso-2,6-diaminopimelate</text>
        <dbReference type="Rhea" id="RHEA:15393"/>
        <dbReference type="ChEBI" id="CHEBI:57609"/>
        <dbReference type="ChEBI" id="CHEBI:57791"/>
        <dbReference type="EC" id="5.1.1.7"/>
    </reaction>
</comment>
<evidence type="ECO:0000256" key="8">
    <source>
        <dbReference type="HAMAP-Rule" id="MF_00197"/>
    </source>
</evidence>
<dbReference type="InterPro" id="IPR001653">
    <property type="entry name" value="DAP_epimerase_DapF"/>
</dbReference>
<keyword evidence="11" id="KW-1185">Reference proteome</keyword>
<keyword evidence="8" id="KW-0963">Cytoplasm</keyword>
<comment type="caution">
    <text evidence="10">The sequence shown here is derived from an EMBL/GenBank/DDBJ whole genome shotgun (WGS) entry which is preliminary data.</text>
</comment>
<dbReference type="PROSITE" id="PS01326">
    <property type="entry name" value="DAP_EPIMERASE"/>
    <property type="match status" value="1"/>
</dbReference>
<feature type="active site" description="Proton donor" evidence="8">
    <location>
        <position position="75"/>
    </location>
</feature>
<evidence type="ECO:0000256" key="9">
    <source>
        <dbReference type="PROSITE-ProRule" id="PRU10125"/>
    </source>
</evidence>
<feature type="binding site" evidence="8">
    <location>
        <begin position="210"/>
        <end position="211"/>
    </location>
    <ligand>
        <name>substrate</name>
    </ligand>
</feature>
<feature type="site" description="Could be important to modulate the pK values of the two catalytic cysteine residues" evidence="8">
    <location>
        <position position="210"/>
    </location>
</feature>
<gene>
    <name evidence="8 10" type="primary">dapF</name>
    <name evidence="10" type="ORF">VVD49_02150</name>
</gene>
<comment type="subcellular location">
    <subcellularLocation>
        <location evidence="8">Cytoplasm</location>
    </subcellularLocation>
</comment>
<dbReference type="PANTHER" id="PTHR31689:SF0">
    <property type="entry name" value="DIAMINOPIMELATE EPIMERASE"/>
    <property type="match status" value="1"/>
</dbReference>
<feature type="binding site" evidence="8">
    <location>
        <position position="46"/>
    </location>
    <ligand>
        <name>substrate</name>
    </ligand>
</feature>
<feature type="binding site" evidence="8">
    <location>
        <begin position="76"/>
        <end position="77"/>
    </location>
    <ligand>
        <name>substrate</name>
    </ligand>
</feature>
<evidence type="ECO:0000313" key="10">
    <source>
        <dbReference type="EMBL" id="MEC5384503.1"/>
    </source>
</evidence>
<evidence type="ECO:0000256" key="6">
    <source>
        <dbReference type="ARBA" id="ARBA00023235"/>
    </source>
</evidence>
<dbReference type="RefSeq" id="WP_327597479.1">
    <property type="nucleotide sequence ID" value="NZ_JAYXHS010000001.1"/>
</dbReference>
<organism evidence="10 11">
    <name type="scientific">Uliginosibacterium silvisoli</name>
    <dbReference type="NCBI Taxonomy" id="3114758"/>
    <lineage>
        <taxon>Bacteria</taxon>
        <taxon>Pseudomonadati</taxon>
        <taxon>Pseudomonadota</taxon>
        <taxon>Betaproteobacteria</taxon>
        <taxon>Rhodocyclales</taxon>
        <taxon>Zoogloeaceae</taxon>
        <taxon>Uliginosibacterium</taxon>
    </lineage>
</organism>
<comment type="function">
    <text evidence="8">Catalyzes the stereoinversion of LL-2,6-diaminopimelate (L,L-DAP) to meso-diaminopimelate (meso-DAP), a precursor of L-lysine and an essential component of the bacterial peptidoglycan.</text>
</comment>
<evidence type="ECO:0000256" key="5">
    <source>
        <dbReference type="ARBA" id="ARBA00023154"/>
    </source>
</evidence>
<evidence type="ECO:0000256" key="4">
    <source>
        <dbReference type="ARBA" id="ARBA00022605"/>
    </source>
</evidence>
<dbReference type="InterPro" id="IPR018510">
    <property type="entry name" value="DAP_epimerase_AS"/>
</dbReference>
<evidence type="ECO:0000256" key="7">
    <source>
        <dbReference type="ARBA" id="ARBA00051712"/>
    </source>
</evidence>
<keyword evidence="4 8" id="KW-0028">Amino-acid biosynthesis</keyword>
<feature type="binding site" evidence="8">
    <location>
        <begin position="220"/>
        <end position="221"/>
    </location>
    <ligand>
        <name>substrate</name>
    </ligand>
</feature>
<dbReference type="GO" id="GO:0008837">
    <property type="term" value="F:diaminopimelate epimerase activity"/>
    <property type="evidence" value="ECO:0007669"/>
    <property type="project" value="UniProtKB-EC"/>
</dbReference>
<dbReference type="SUPFAM" id="SSF54506">
    <property type="entry name" value="Diaminopimelate epimerase-like"/>
    <property type="match status" value="1"/>
</dbReference>